<dbReference type="PROSITE" id="PS00065">
    <property type="entry name" value="D_2_HYDROXYACID_DH_1"/>
    <property type="match status" value="1"/>
</dbReference>
<protein>
    <submittedName>
        <fullName evidence="8">C-terminal-binding protein 2-like</fullName>
    </submittedName>
</protein>
<feature type="region of interest" description="Disordered" evidence="5">
    <location>
        <begin position="532"/>
        <end position="561"/>
    </location>
</feature>
<evidence type="ECO:0000259" key="7">
    <source>
        <dbReference type="Pfam" id="PF02826"/>
    </source>
</evidence>
<proteinExistence type="inferred from homology"/>
<feature type="compositionally biased region" description="Basic and acidic residues" evidence="5">
    <location>
        <begin position="549"/>
        <end position="561"/>
    </location>
</feature>
<evidence type="ECO:0000313" key="9">
    <source>
        <dbReference type="Proteomes" id="UP000694410"/>
    </source>
</evidence>
<dbReference type="InterPro" id="IPR006139">
    <property type="entry name" value="D-isomer_2_OHA_DH_cat_dom"/>
</dbReference>
<dbReference type="SUPFAM" id="SSF52283">
    <property type="entry name" value="Formate/glycerate dehydrogenase catalytic domain-like"/>
    <property type="match status" value="1"/>
</dbReference>
<feature type="compositionally biased region" description="Basic residues" evidence="5">
    <location>
        <begin position="110"/>
        <end position="119"/>
    </location>
</feature>
<evidence type="ECO:0000313" key="8">
    <source>
        <dbReference type="Ensembl" id="ENSCCEP00000002372.1"/>
    </source>
</evidence>
<dbReference type="InterPro" id="IPR006140">
    <property type="entry name" value="D-isomer_DH_NAD-bd"/>
</dbReference>
<dbReference type="PROSITE" id="PS00671">
    <property type="entry name" value="D_2_HYDROXYACID_DH_3"/>
    <property type="match status" value="1"/>
</dbReference>
<dbReference type="GO" id="GO:0016616">
    <property type="term" value="F:oxidoreductase activity, acting on the CH-OH group of donors, NAD or NADP as acceptor"/>
    <property type="evidence" value="ECO:0007669"/>
    <property type="project" value="InterPro"/>
</dbReference>
<keyword evidence="4" id="KW-0539">Nucleus</keyword>
<dbReference type="FunFam" id="3.40.50.720:FF:000012">
    <property type="entry name" value="C-terminal-binding protein 2 isoform 1"/>
    <property type="match status" value="1"/>
</dbReference>
<keyword evidence="3" id="KW-0560">Oxidoreductase</keyword>
<name>A0A8C0U2A0_CYACU</name>
<dbReference type="GO" id="GO:0140297">
    <property type="term" value="F:DNA-binding transcription factor binding"/>
    <property type="evidence" value="ECO:0007669"/>
    <property type="project" value="TreeGrafter"/>
</dbReference>
<dbReference type="InterPro" id="IPR051638">
    <property type="entry name" value="CTBP_dehydrogenase"/>
</dbReference>
<dbReference type="InterPro" id="IPR029752">
    <property type="entry name" value="D-isomer_DH_CS1"/>
</dbReference>
<evidence type="ECO:0000256" key="4">
    <source>
        <dbReference type="ARBA" id="ARBA00023242"/>
    </source>
</evidence>
<comment type="similarity">
    <text evidence="2">Belongs to the D-isomer specific 2-hydroxyacid dehydrogenase family.</text>
</comment>
<accession>A0A8C0U2A0</accession>
<reference evidence="8" key="2">
    <citation type="submission" date="2025-09" db="UniProtKB">
        <authorList>
            <consortium name="Ensembl"/>
        </authorList>
    </citation>
    <scope>IDENTIFICATION</scope>
</reference>
<dbReference type="InterPro" id="IPR036291">
    <property type="entry name" value="NAD(P)-bd_dom_sf"/>
</dbReference>
<dbReference type="InterPro" id="IPR043322">
    <property type="entry name" value="CtBP"/>
</dbReference>
<comment type="subcellular location">
    <subcellularLocation>
        <location evidence="1">Nucleus</location>
    </subcellularLocation>
</comment>
<keyword evidence="9" id="KW-1185">Reference proteome</keyword>
<dbReference type="PANTHER" id="PTHR46029">
    <property type="entry name" value="C-TERMINAL-BINDING PROTEIN"/>
    <property type="match status" value="1"/>
</dbReference>
<feature type="domain" description="D-isomer specific 2-hydroxyacid dehydrogenase NAD-binding" evidence="7">
    <location>
        <begin position="259"/>
        <end position="441"/>
    </location>
</feature>
<reference evidence="8" key="1">
    <citation type="submission" date="2025-08" db="UniProtKB">
        <authorList>
            <consortium name="Ensembl"/>
        </authorList>
    </citation>
    <scope>IDENTIFICATION</scope>
</reference>
<dbReference type="GO" id="GO:0051287">
    <property type="term" value="F:NAD binding"/>
    <property type="evidence" value="ECO:0007669"/>
    <property type="project" value="InterPro"/>
</dbReference>
<feature type="region of interest" description="Disordered" evidence="5">
    <location>
        <begin position="102"/>
        <end position="127"/>
    </location>
</feature>
<dbReference type="SUPFAM" id="SSF51735">
    <property type="entry name" value="NAD(P)-binding Rossmann-fold domains"/>
    <property type="match status" value="1"/>
</dbReference>
<dbReference type="GO" id="GO:0005634">
    <property type="term" value="C:nucleus"/>
    <property type="evidence" value="ECO:0007669"/>
    <property type="project" value="UniProtKB-SubCell"/>
</dbReference>
<dbReference type="Pfam" id="PF00389">
    <property type="entry name" value="2-Hacid_dh"/>
    <property type="match status" value="1"/>
</dbReference>
<gene>
    <name evidence="8" type="primary">LOC111935421</name>
</gene>
<dbReference type="AlphaFoldDB" id="A0A8C0U2A0"/>
<dbReference type="GO" id="GO:0003714">
    <property type="term" value="F:transcription corepressor activity"/>
    <property type="evidence" value="ECO:0007669"/>
    <property type="project" value="InterPro"/>
</dbReference>
<dbReference type="Ensembl" id="ENSCCET00000003929.1">
    <property type="protein sequence ID" value="ENSCCEP00000002372.1"/>
    <property type="gene ID" value="ENSCCEG00000002653.1"/>
</dbReference>
<dbReference type="Proteomes" id="UP000694410">
    <property type="component" value="Unplaced"/>
</dbReference>
<dbReference type="GO" id="GO:0003713">
    <property type="term" value="F:transcription coactivator activity"/>
    <property type="evidence" value="ECO:0007669"/>
    <property type="project" value="TreeGrafter"/>
</dbReference>
<dbReference type="CDD" id="cd05299">
    <property type="entry name" value="CtBP_dh"/>
    <property type="match status" value="1"/>
</dbReference>
<dbReference type="Gene3D" id="3.40.50.720">
    <property type="entry name" value="NAD(P)-binding Rossmann-like Domain"/>
    <property type="match status" value="2"/>
</dbReference>
<evidence type="ECO:0000256" key="2">
    <source>
        <dbReference type="ARBA" id="ARBA00005854"/>
    </source>
</evidence>
<organism evidence="8 9">
    <name type="scientific">Cyanistes caeruleus</name>
    <name type="common">Eurasian blue tit</name>
    <name type="synonym">Parus caeruleus</name>
    <dbReference type="NCBI Taxonomy" id="156563"/>
    <lineage>
        <taxon>Eukaryota</taxon>
        <taxon>Metazoa</taxon>
        <taxon>Chordata</taxon>
        <taxon>Craniata</taxon>
        <taxon>Vertebrata</taxon>
        <taxon>Euteleostomi</taxon>
        <taxon>Archelosauria</taxon>
        <taxon>Archosauria</taxon>
        <taxon>Dinosauria</taxon>
        <taxon>Saurischia</taxon>
        <taxon>Theropoda</taxon>
        <taxon>Coelurosauria</taxon>
        <taxon>Aves</taxon>
        <taxon>Neognathae</taxon>
        <taxon>Neoaves</taxon>
        <taxon>Telluraves</taxon>
        <taxon>Australaves</taxon>
        <taxon>Passeriformes</taxon>
        <taxon>Paridae</taxon>
        <taxon>Cyanistes</taxon>
    </lineage>
</organism>
<evidence type="ECO:0000256" key="1">
    <source>
        <dbReference type="ARBA" id="ARBA00004123"/>
    </source>
</evidence>
<dbReference type="Pfam" id="PF02826">
    <property type="entry name" value="2-Hacid_dh_C"/>
    <property type="match status" value="1"/>
</dbReference>
<evidence type="ECO:0000259" key="6">
    <source>
        <dbReference type="Pfam" id="PF00389"/>
    </source>
</evidence>
<dbReference type="PANTHER" id="PTHR46029:SF1">
    <property type="entry name" value="C-TERMINAL BINDING PROTEIN-LIKE"/>
    <property type="match status" value="1"/>
</dbReference>
<dbReference type="GO" id="GO:0001221">
    <property type="term" value="F:transcription coregulator binding"/>
    <property type="evidence" value="ECO:0007669"/>
    <property type="project" value="TreeGrafter"/>
</dbReference>
<feature type="domain" description="D-isomer specific 2-hydroxyacid dehydrogenase catalytic" evidence="6">
    <location>
        <begin position="162"/>
        <end position="476"/>
    </location>
</feature>
<dbReference type="InterPro" id="IPR029753">
    <property type="entry name" value="D-isomer_DH_CS"/>
</dbReference>
<sequence>MNPRVVPVRERSVIGSRHLLSTRLQGRRSPPQSVPPVWPQPHRRFPVRAKAAAAFPCLNREFLPAACARDSWSRRPGEPGSGWERRARDALRVRLAPGGAAVRDGSWVPPRRRGRRRPARPMDRHKVKRQRLDRICEGIRPPTVNGPMPARPLVALLDGRDCTVEMPILKDVATVAFCDAQSTQEIHEKVLNEAVGALMYHTITLSRQDLEKFKALRVIVRIGSGYDNVDIKSAAELGIAVCNIPSSSVEETADSTLCHILNLYRRVTWLHQALREGNRASSVEQIREVAGGAVRIRGETLGIIGLGRVGQAVALRAKSFGFNVIFYDPYLPDGVERSLGLQRVGTLQDLLMHSDCITLHCSLNEHNHHLINDFTIKQMRQGCFLVNTARGGLVDEKALAQALKEGRIRGTALDVHESEPFSFAQGPLKDAPNVICTPHTAWYSEQASIESREDAAKEIRRAITGHIPDALRNCVNKEYLLLAAQWSNIDPAAVHPELNGAAAYRFPPGVVGVANPGLPEPPVVEGIVAHGIPPVSHSAPRTPSPGETSKLDADREIPADQ</sequence>
<dbReference type="GO" id="GO:0006357">
    <property type="term" value="P:regulation of transcription by RNA polymerase II"/>
    <property type="evidence" value="ECO:0007669"/>
    <property type="project" value="TreeGrafter"/>
</dbReference>
<evidence type="ECO:0000256" key="5">
    <source>
        <dbReference type="SAM" id="MobiDB-lite"/>
    </source>
</evidence>
<evidence type="ECO:0000256" key="3">
    <source>
        <dbReference type="ARBA" id="ARBA00023002"/>
    </source>
</evidence>